<dbReference type="InterPro" id="IPR029063">
    <property type="entry name" value="SAM-dependent_MTases_sf"/>
</dbReference>
<dbReference type="Gene3D" id="3.40.50.150">
    <property type="entry name" value="Vaccinia Virus protein VP39"/>
    <property type="match status" value="1"/>
</dbReference>
<dbReference type="GO" id="GO:0000179">
    <property type="term" value="F:rRNA (adenine-N6,N6-)-dimethyltransferase activity"/>
    <property type="evidence" value="ECO:0007669"/>
    <property type="project" value="TreeGrafter"/>
</dbReference>
<sequence length="238" mass="25920">MHAITAGPSEAGARPTFAKRAFYVLKAWLQAPMDVATLCPSSPYLTRKLANRDCVKNARCVIELGPGAGGTTQALLEYMRPDAKLLAVEKSTVFSEPLHAIHDPRLEVAMDDACALAEIAAKHEFGLVDAVVSGIPFSSMPSAVAKTIAQSIHQVLRPGGVFVAYQIRDHVNEFARPLFGPAETEAIPMNFPPLTLYTWTKVCVAQQDAADRRGQNEIVHDQWHKSQRVAEVQGLSHP</sequence>
<keyword evidence="2 5" id="KW-0808">Transferase</keyword>
<dbReference type="PANTHER" id="PTHR11727:SF14">
    <property type="entry name" value="BLL8166 PROTEIN"/>
    <property type="match status" value="1"/>
</dbReference>
<evidence type="ECO:0000313" key="5">
    <source>
        <dbReference type="EMBL" id="EKK00756.1"/>
    </source>
</evidence>
<evidence type="ECO:0000313" key="6">
    <source>
        <dbReference type="Proteomes" id="UP000007993"/>
    </source>
</evidence>
<dbReference type="Proteomes" id="UP000007993">
    <property type="component" value="Unassembled WGS sequence"/>
</dbReference>
<evidence type="ECO:0000256" key="4">
    <source>
        <dbReference type="ARBA" id="ARBA00022884"/>
    </source>
</evidence>
<protein>
    <submittedName>
        <fullName evidence="5">Methyltransferase type 12</fullName>
        <ecNumber evidence="5">2.1.1.8</ecNumber>
    </submittedName>
</protein>
<dbReference type="RefSeq" id="WP_007333534.1">
    <property type="nucleotide sequence ID" value="NZ_AMCW01000113.1"/>
</dbReference>
<gene>
    <name evidence="5" type="ORF">RBSH_03954</name>
</gene>
<keyword evidence="4" id="KW-0694">RNA-binding</keyword>
<dbReference type="PANTHER" id="PTHR11727">
    <property type="entry name" value="DIMETHYLADENOSINE TRANSFERASE"/>
    <property type="match status" value="1"/>
</dbReference>
<comment type="caution">
    <text evidence="5">The sequence shown here is derived from an EMBL/GenBank/DDBJ whole genome shotgun (WGS) entry which is preliminary data.</text>
</comment>
<dbReference type="PATRIC" id="fig|993517.3.peg.4296"/>
<reference evidence="5 6" key="1">
    <citation type="journal article" date="2013" name="Mar. Genomics">
        <title>Expression of sulfatases in Rhodopirellula baltica and the diversity of sulfatases in the genus Rhodopirellula.</title>
        <authorList>
            <person name="Wegner C.E."/>
            <person name="Richter-Heitmann T."/>
            <person name="Klindworth A."/>
            <person name="Klockow C."/>
            <person name="Richter M."/>
            <person name="Achstetter T."/>
            <person name="Glockner F.O."/>
            <person name="Harder J."/>
        </authorList>
    </citation>
    <scope>NUCLEOTIDE SEQUENCE [LARGE SCALE GENOMIC DNA]</scope>
    <source>
        <strain evidence="5 6">SH28</strain>
    </source>
</reference>
<dbReference type="EC" id="2.1.1.8" evidence="5"/>
<dbReference type="CDD" id="cd02440">
    <property type="entry name" value="AdoMet_MTases"/>
    <property type="match status" value="1"/>
</dbReference>
<proteinExistence type="predicted"/>
<dbReference type="AlphaFoldDB" id="K5E4S9"/>
<name>K5E4S9_RHOBT</name>
<keyword evidence="3" id="KW-0949">S-adenosyl-L-methionine</keyword>
<organism evidence="5 6">
    <name type="scientific">Rhodopirellula baltica SH28</name>
    <dbReference type="NCBI Taxonomy" id="993517"/>
    <lineage>
        <taxon>Bacteria</taxon>
        <taxon>Pseudomonadati</taxon>
        <taxon>Planctomycetota</taxon>
        <taxon>Planctomycetia</taxon>
        <taxon>Pirellulales</taxon>
        <taxon>Pirellulaceae</taxon>
        <taxon>Rhodopirellula</taxon>
    </lineage>
</organism>
<dbReference type="EMBL" id="AMCW01000113">
    <property type="protein sequence ID" value="EKK00756.1"/>
    <property type="molecule type" value="Genomic_DNA"/>
</dbReference>
<evidence type="ECO:0000256" key="3">
    <source>
        <dbReference type="ARBA" id="ARBA00022691"/>
    </source>
</evidence>
<evidence type="ECO:0000256" key="2">
    <source>
        <dbReference type="ARBA" id="ARBA00022679"/>
    </source>
</evidence>
<dbReference type="GO" id="GO:0003723">
    <property type="term" value="F:RNA binding"/>
    <property type="evidence" value="ECO:0007669"/>
    <property type="project" value="UniProtKB-KW"/>
</dbReference>
<dbReference type="GO" id="GO:0046539">
    <property type="term" value="F:histamine N-methyltransferase activity"/>
    <property type="evidence" value="ECO:0007669"/>
    <property type="project" value="UniProtKB-EC"/>
</dbReference>
<accession>K5E4S9</accession>
<keyword evidence="1 5" id="KW-0489">Methyltransferase</keyword>
<evidence type="ECO:0000256" key="1">
    <source>
        <dbReference type="ARBA" id="ARBA00022603"/>
    </source>
</evidence>
<dbReference type="InterPro" id="IPR001737">
    <property type="entry name" value="KsgA/Erm"/>
</dbReference>
<dbReference type="SUPFAM" id="SSF53335">
    <property type="entry name" value="S-adenosyl-L-methionine-dependent methyltransferases"/>
    <property type="match status" value="1"/>
</dbReference>